<reference evidence="8" key="1">
    <citation type="journal article" date="2015" name="PeerJ">
        <title>First genomic representation of candidate bacterial phylum KSB3 points to enhanced environmental sensing as a trigger of wastewater bulking.</title>
        <authorList>
            <person name="Sekiguchi Y."/>
            <person name="Ohashi A."/>
            <person name="Parks D.H."/>
            <person name="Yamauchi T."/>
            <person name="Tyson G.W."/>
            <person name="Hugenholtz P."/>
        </authorList>
    </citation>
    <scope>NUCLEOTIDE SEQUENCE [LARGE SCALE GENOMIC DNA]</scope>
</reference>
<name>A0A081BWD5_VECG1</name>
<evidence type="ECO:0000256" key="4">
    <source>
        <dbReference type="PIRSR" id="PIRSR625650-1"/>
    </source>
</evidence>
<dbReference type="SUPFAM" id="SSF56176">
    <property type="entry name" value="FAD-binding/transporter-associated domain-like"/>
    <property type="match status" value="1"/>
</dbReference>
<dbReference type="GO" id="GO:0008609">
    <property type="term" value="F:alkylglycerone-phosphate synthase activity"/>
    <property type="evidence" value="ECO:0007669"/>
    <property type="project" value="InterPro"/>
</dbReference>
<keyword evidence="9" id="KW-1185">Reference proteome</keyword>
<accession>A0A081BWD5</accession>
<keyword evidence="2" id="KW-0285">Flavoprotein</keyword>
<dbReference type="PANTHER" id="PTHR46568:SF1">
    <property type="entry name" value="ALKYLDIHYDROXYACETONEPHOSPHATE SYNTHASE, PEROXISOMAL"/>
    <property type="match status" value="1"/>
</dbReference>
<dbReference type="InterPro" id="IPR016164">
    <property type="entry name" value="FAD-linked_Oxase-like_C"/>
</dbReference>
<dbReference type="InterPro" id="IPR004113">
    <property type="entry name" value="FAD-bd_oxidored_4_C"/>
</dbReference>
<evidence type="ECO:0000256" key="3">
    <source>
        <dbReference type="ARBA" id="ARBA00022827"/>
    </source>
</evidence>
<proteinExistence type="inferred from homology"/>
<organism evidence="8">
    <name type="scientific">Vecturithrix granuli</name>
    <dbReference type="NCBI Taxonomy" id="1499967"/>
    <lineage>
        <taxon>Bacteria</taxon>
        <taxon>Candidatus Moduliflexota</taxon>
        <taxon>Candidatus Vecturitrichia</taxon>
        <taxon>Candidatus Vecturitrichales</taxon>
        <taxon>Candidatus Vecturitrichaceae</taxon>
        <taxon>Candidatus Vecturithrix</taxon>
    </lineage>
</organism>
<dbReference type="InterPro" id="IPR016169">
    <property type="entry name" value="FAD-bd_PCMH_sub2"/>
</dbReference>
<evidence type="ECO:0000256" key="2">
    <source>
        <dbReference type="ARBA" id="ARBA00022630"/>
    </source>
</evidence>
<dbReference type="eggNOG" id="COG0277">
    <property type="taxonomic scope" value="Bacteria"/>
</dbReference>
<dbReference type="Gene3D" id="3.30.43.10">
    <property type="entry name" value="Uridine Diphospho-n-acetylenolpyruvylglucosamine Reductase, domain 2"/>
    <property type="match status" value="1"/>
</dbReference>
<comment type="cofactor">
    <cofactor evidence="5">
        <name>FAD</name>
        <dbReference type="ChEBI" id="CHEBI:57692"/>
    </cofactor>
</comment>
<dbReference type="InterPro" id="IPR016166">
    <property type="entry name" value="FAD-bd_PCMH"/>
</dbReference>
<dbReference type="PANTHER" id="PTHR46568">
    <property type="entry name" value="ALKYLDIHYDROXYACETONEPHOSPHATE SYNTHASE, PEROXISOMAL"/>
    <property type="match status" value="1"/>
</dbReference>
<feature type="binding site" evidence="5">
    <location>
        <begin position="212"/>
        <end position="218"/>
    </location>
    <ligand>
        <name>FAD</name>
        <dbReference type="ChEBI" id="CHEBI:57692"/>
    </ligand>
</feature>
<gene>
    <name evidence="8" type="ORF">U27_03603</name>
</gene>
<dbReference type="Pfam" id="PF02913">
    <property type="entry name" value="FAD-oxidase_C"/>
    <property type="match status" value="1"/>
</dbReference>
<dbReference type="InterPro" id="IPR016171">
    <property type="entry name" value="Vanillyl_alc_oxidase_C-sub2"/>
</dbReference>
<dbReference type="HOGENOM" id="CLU_017779_2_3_0"/>
<keyword evidence="3 5" id="KW-0274">FAD</keyword>
<evidence type="ECO:0000313" key="9">
    <source>
        <dbReference type="Proteomes" id="UP000030661"/>
    </source>
</evidence>
<evidence type="ECO:0000256" key="6">
    <source>
        <dbReference type="PIRSR" id="PIRSR625650-4"/>
    </source>
</evidence>
<dbReference type="PROSITE" id="PS51387">
    <property type="entry name" value="FAD_PCMH"/>
    <property type="match status" value="1"/>
</dbReference>
<feature type="site" description="Important for enzyme activity" evidence="6">
    <location>
        <position position="263"/>
    </location>
</feature>
<dbReference type="InterPro" id="IPR006094">
    <property type="entry name" value="Oxid_FAD_bind_N"/>
</dbReference>
<dbReference type="AlphaFoldDB" id="A0A081BWD5"/>
<dbReference type="GO" id="GO:0071949">
    <property type="term" value="F:FAD binding"/>
    <property type="evidence" value="ECO:0007669"/>
    <property type="project" value="InterPro"/>
</dbReference>
<dbReference type="Gene3D" id="3.30.70.3450">
    <property type="match status" value="2"/>
</dbReference>
<dbReference type="Gene3D" id="3.30.465.10">
    <property type="match status" value="1"/>
</dbReference>
<dbReference type="EMBL" id="DF820465">
    <property type="protein sequence ID" value="GAK56640.1"/>
    <property type="molecule type" value="Genomic_DNA"/>
</dbReference>
<evidence type="ECO:0000256" key="1">
    <source>
        <dbReference type="ARBA" id="ARBA00008000"/>
    </source>
</evidence>
<dbReference type="Gene3D" id="1.10.45.10">
    <property type="entry name" value="Vanillyl-alcohol Oxidase, Chain A, domain 4"/>
    <property type="match status" value="1"/>
</dbReference>
<feature type="active site" description="Proton donor/acceptor" evidence="4">
    <location>
        <position position="395"/>
    </location>
</feature>
<dbReference type="GO" id="GO:0008610">
    <property type="term" value="P:lipid biosynthetic process"/>
    <property type="evidence" value="ECO:0007669"/>
    <property type="project" value="InterPro"/>
</dbReference>
<feature type="domain" description="FAD-binding PCMH-type" evidence="7">
    <location>
        <begin position="50"/>
        <end position="228"/>
    </location>
</feature>
<dbReference type="InterPro" id="IPR036318">
    <property type="entry name" value="FAD-bd_PCMH-like_sf"/>
</dbReference>
<comment type="similarity">
    <text evidence="1">Belongs to the FAD-binding oxidoreductase/transferase type 4 family.</text>
</comment>
<dbReference type="Gene3D" id="3.30.300.330">
    <property type="match status" value="1"/>
</dbReference>
<dbReference type="Proteomes" id="UP000030661">
    <property type="component" value="Unassembled WGS sequence"/>
</dbReference>
<dbReference type="Pfam" id="PF01565">
    <property type="entry name" value="FAD_binding_4"/>
    <property type="match status" value="1"/>
</dbReference>
<dbReference type="InterPro" id="IPR016167">
    <property type="entry name" value="FAD-bd_PCMH_sub1"/>
</dbReference>
<dbReference type="InterPro" id="IPR025650">
    <property type="entry name" value="Alkyl-DHAP_Synthase"/>
</dbReference>
<dbReference type="SUPFAM" id="SSF55103">
    <property type="entry name" value="FAD-linked oxidases, C-terminal domain"/>
    <property type="match status" value="1"/>
</dbReference>
<evidence type="ECO:0000313" key="8">
    <source>
        <dbReference type="EMBL" id="GAK56640.1"/>
    </source>
</evidence>
<dbReference type="STRING" id="1499967.U27_03603"/>
<protein>
    <submittedName>
        <fullName evidence="8">Alkylglycerone-phosphate synthase</fullName>
    </submittedName>
</protein>
<evidence type="ECO:0000256" key="5">
    <source>
        <dbReference type="PIRSR" id="PIRSR625650-3"/>
    </source>
</evidence>
<sequence length="479" mass="54386">MKTDFTEELLKYELGSIVGPENVITDQAEMDAQSLDVWWVTRFWLFSDFKFPQPSAIVFAENKEQIVKLVQFCNEHKIPLIPRGGGAGDSGGVVPIKGGIVVDLKKMDKILELNERSLTVRVQPGILQKHLEEYLNRHGYTMNHFPASFTTSALGGFISTNGTGVLSSKYGKVSDMVHQLEVVLPNGEIFKSLPVRLHSTGPDYSRLFFGAEGTFGIITEAVCKIYYLPEKRSFRGYLLPNLTEGIEAGRQIMVNELQPCLMRLYDEKDTKHILQREFGLQQEGSVLLIGFDGREKIVNAQEEIAFEILNQAGGKDLGEDPGKNWWNNRYRSYYPPNDYICYPWMTAVLDTVAPYEKIENIYWTMKAAIEQGFQEWNAEFHAHFSHWYNWGTSFYPTFLIKEFPEDKQEAIKLYNQVLEAAVRASLENGGVVNEHHGIGLRLGRFLKDAYGEGYELARTIKKSLDPNNIMNPGKLGLGE</sequence>
<evidence type="ECO:0000259" key="7">
    <source>
        <dbReference type="PROSITE" id="PS51387"/>
    </source>
</evidence>